<evidence type="ECO:0000313" key="1">
    <source>
        <dbReference type="EMBL" id="KAK8768687.1"/>
    </source>
</evidence>
<dbReference type="EMBL" id="JARKHS020023594">
    <property type="protein sequence ID" value="KAK8768687.1"/>
    <property type="molecule type" value="Genomic_DNA"/>
</dbReference>
<dbReference type="Proteomes" id="UP001321473">
    <property type="component" value="Unassembled WGS sequence"/>
</dbReference>
<protein>
    <submittedName>
        <fullName evidence="1">Uncharacterized protein</fullName>
    </submittedName>
</protein>
<reference evidence="1 2" key="1">
    <citation type="journal article" date="2023" name="Arcadia Sci">
        <title>De novo assembly of a long-read Amblyomma americanum tick genome.</title>
        <authorList>
            <person name="Chou S."/>
            <person name="Poskanzer K.E."/>
            <person name="Rollins M."/>
            <person name="Thuy-Boun P.S."/>
        </authorList>
    </citation>
    <scope>NUCLEOTIDE SEQUENCE [LARGE SCALE GENOMIC DNA]</scope>
    <source>
        <strain evidence="1">F_SG_1</strain>
        <tissue evidence="1">Salivary glands</tissue>
    </source>
</reference>
<name>A0AAQ4E1U7_AMBAM</name>
<proteinExistence type="predicted"/>
<organism evidence="1 2">
    <name type="scientific">Amblyomma americanum</name>
    <name type="common">Lone star tick</name>
    <dbReference type="NCBI Taxonomy" id="6943"/>
    <lineage>
        <taxon>Eukaryota</taxon>
        <taxon>Metazoa</taxon>
        <taxon>Ecdysozoa</taxon>
        <taxon>Arthropoda</taxon>
        <taxon>Chelicerata</taxon>
        <taxon>Arachnida</taxon>
        <taxon>Acari</taxon>
        <taxon>Parasitiformes</taxon>
        <taxon>Ixodida</taxon>
        <taxon>Ixodoidea</taxon>
        <taxon>Ixodidae</taxon>
        <taxon>Amblyomminae</taxon>
        <taxon>Amblyomma</taxon>
    </lineage>
</organism>
<sequence length="68" mass="7310">MLSSVVCGGRGDVERLVHVSAVPKTFDVGHAVLDAHLWAANILLSSKIPMEAALQMGLSIVTWCSWFS</sequence>
<dbReference type="AlphaFoldDB" id="A0AAQ4E1U7"/>
<keyword evidence="2" id="KW-1185">Reference proteome</keyword>
<evidence type="ECO:0000313" key="2">
    <source>
        <dbReference type="Proteomes" id="UP001321473"/>
    </source>
</evidence>
<gene>
    <name evidence="1" type="ORF">V5799_014849</name>
</gene>
<accession>A0AAQ4E1U7</accession>
<comment type="caution">
    <text evidence="1">The sequence shown here is derived from an EMBL/GenBank/DDBJ whole genome shotgun (WGS) entry which is preliminary data.</text>
</comment>